<gene>
    <name evidence="2" type="ORF">APZ00_03695</name>
</gene>
<reference evidence="2 3" key="1">
    <citation type="submission" date="2015-10" db="EMBL/GenBank/DDBJ databases">
        <title>The world's first case of liver abscess caused by Pannonibacter phragmitetus.</title>
        <authorList>
            <person name="Ming D."/>
            <person name="Wang M."/>
            <person name="Zhou Y."/>
            <person name="Jiang T."/>
            <person name="Hu S."/>
        </authorList>
    </citation>
    <scope>NUCLEOTIDE SEQUENCE [LARGE SCALE GENOMIC DNA]</scope>
    <source>
        <strain evidence="2 3">31801</strain>
    </source>
</reference>
<dbReference type="RefSeq" id="WP_058898089.1">
    <property type="nucleotide sequence ID" value="NZ_CP013068.1"/>
</dbReference>
<evidence type="ECO:0000256" key="1">
    <source>
        <dbReference type="SAM" id="Phobius"/>
    </source>
</evidence>
<keyword evidence="1" id="KW-0812">Transmembrane</keyword>
<dbReference type="Proteomes" id="UP000064921">
    <property type="component" value="Chromosome"/>
</dbReference>
<evidence type="ECO:0008006" key="4">
    <source>
        <dbReference type="Google" id="ProtNLM"/>
    </source>
</evidence>
<dbReference type="STRING" id="121719.APZ00_03695"/>
<protein>
    <recommendedName>
        <fullName evidence="4">MFS transporter</fullName>
    </recommendedName>
</protein>
<proteinExistence type="predicted"/>
<evidence type="ECO:0000313" key="2">
    <source>
        <dbReference type="EMBL" id="ALV26285.1"/>
    </source>
</evidence>
<keyword evidence="1" id="KW-1133">Transmembrane helix</keyword>
<dbReference type="KEGG" id="pphr:APZ00_03695"/>
<feature type="transmembrane region" description="Helical" evidence="1">
    <location>
        <begin position="23"/>
        <end position="47"/>
    </location>
</feature>
<evidence type="ECO:0000313" key="3">
    <source>
        <dbReference type="Proteomes" id="UP000064921"/>
    </source>
</evidence>
<name>A0A0U3PGF0_9HYPH</name>
<dbReference type="AlphaFoldDB" id="A0A0U3PGF0"/>
<accession>A0A0U3PGF0</accession>
<sequence>MTTAPASVRDGKPDDTSSIDSNWSAVLSLAMGIFGLVVAEYLPVSLLTPSRLARDRQDRP</sequence>
<keyword evidence="3" id="KW-1185">Reference proteome</keyword>
<organism evidence="2 3">
    <name type="scientific">Pannonibacter phragmitetus</name>
    <dbReference type="NCBI Taxonomy" id="121719"/>
    <lineage>
        <taxon>Bacteria</taxon>
        <taxon>Pseudomonadati</taxon>
        <taxon>Pseudomonadota</taxon>
        <taxon>Alphaproteobacteria</taxon>
        <taxon>Hyphomicrobiales</taxon>
        <taxon>Stappiaceae</taxon>
        <taxon>Pannonibacter</taxon>
    </lineage>
</organism>
<keyword evidence="1" id="KW-0472">Membrane</keyword>
<dbReference type="EMBL" id="CP013068">
    <property type="protein sequence ID" value="ALV26285.1"/>
    <property type="molecule type" value="Genomic_DNA"/>
</dbReference>